<accession>A0A9Q0LYE6</accession>
<sequence length="268" mass="30002">MTSILRSFGLRKGNKHHKLSEEWTASCQESVQEGITFPCKYIGSTPIEQNTNNTNSTCHAVKHIVTMAKAKGGKFPEIALFITPQMISGRLLQHSSEHSPSSTMMMINDDGDNKLNNYDDDTMKSSDHLFNLSIYRIPYCFAESTFDRIVAFVATNPNGVHECHAIMAAKRKIAHAIALTISKAFDIAFERMKQSKIMNGGDDDDEVNCGNTNQQSNLLIDLNDDDDDEEEEVDSLMIMSNLVNSEHQTCPISTNRKAETKLMIDDLF</sequence>
<dbReference type="OrthoDB" id="9999955at2759"/>
<feature type="domain" description="PID" evidence="1">
    <location>
        <begin position="124"/>
        <end position="195"/>
    </location>
</feature>
<evidence type="ECO:0000313" key="2">
    <source>
        <dbReference type="EMBL" id="KAJ6215527.1"/>
    </source>
</evidence>
<dbReference type="InterPro" id="IPR006020">
    <property type="entry name" value="PTB/PI_dom"/>
</dbReference>
<organism evidence="2 3">
    <name type="scientific">Blomia tropicalis</name>
    <name type="common">Mite</name>
    <dbReference type="NCBI Taxonomy" id="40697"/>
    <lineage>
        <taxon>Eukaryota</taxon>
        <taxon>Metazoa</taxon>
        <taxon>Ecdysozoa</taxon>
        <taxon>Arthropoda</taxon>
        <taxon>Chelicerata</taxon>
        <taxon>Arachnida</taxon>
        <taxon>Acari</taxon>
        <taxon>Acariformes</taxon>
        <taxon>Sarcoptiformes</taxon>
        <taxon>Astigmata</taxon>
        <taxon>Glycyphagoidea</taxon>
        <taxon>Echimyopodidae</taxon>
        <taxon>Blomia</taxon>
    </lineage>
</organism>
<dbReference type="Gene3D" id="2.30.29.30">
    <property type="entry name" value="Pleckstrin-homology domain (PH domain)/Phosphotyrosine-binding domain (PTB)"/>
    <property type="match status" value="1"/>
</dbReference>
<comment type="caution">
    <text evidence="2">The sequence shown here is derived from an EMBL/GenBank/DDBJ whole genome shotgun (WGS) entry which is preliminary data.</text>
</comment>
<reference evidence="2" key="1">
    <citation type="submission" date="2022-12" db="EMBL/GenBank/DDBJ databases">
        <title>Genome assemblies of Blomia tropicalis.</title>
        <authorList>
            <person name="Cui Y."/>
        </authorList>
    </citation>
    <scope>NUCLEOTIDE SEQUENCE</scope>
    <source>
        <tissue evidence="2">Adult mites</tissue>
    </source>
</reference>
<evidence type="ECO:0000259" key="1">
    <source>
        <dbReference type="PROSITE" id="PS01179"/>
    </source>
</evidence>
<evidence type="ECO:0000313" key="3">
    <source>
        <dbReference type="Proteomes" id="UP001142055"/>
    </source>
</evidence>
<name>A0A9Q0LYE6_BLOTA</name>
<dbReference type="PANTHER" id="PTHR11232:SF74">
    <property type="entry name" value="PTB DOMAIN-CONTAINING ADAPTER PROTEIN CED-6-LIKE PROTEIN"/>
    <property type="match status" value="1"/>
</dbReference>
<dbReference type="Pfam" id="PF00640">
    <property type="entry name" value="PID"/>
    <property type="match status" value="1"/>
</dbReference>
<protein>
    <recommendedName>
        <fullName evidence="1">PID domain-containing protein</fullName>
    </recommendedName>
</protein>
<dbReference type="InterPro" id="IPR051133">
    <property type="entry name" value="Adapter_Engulfment-Domain"/>
</dbReference>
<dbReference type="SMART" id="SM00462">
    <property type="entry name" value="PTB"/>
    <property type="match status" value="1"/>
</dbReference>
<keyword evidence="3" id="KW-1185">Reference proteome</keyword>
<dbReference type="InterPro" id="IPR011993">
    <property type="entry name" value="PH-like_dom_sf"/>
</dbReference>
<dbReference type="PANTHER" id="PTHR11232">
    <property type="entry name" value="PHOSPHOTYROSINE INTERACTION DOMAIN-CONTAINING FAMILY MEMBER"/>
    <property type="match status" value="1"/>
</dbReference>
<proteinExistence type="predicted"/>
<gene>
    <name evidence="2" type="ORF">RDWZM_010027</name>
</gene>
<dbReference type="PROSITE" id="PS01179">
    <property type="entry name" value="PID"/>
    <property type="match status" value="1"/>
</dbReference>
<dbReference type="Proteomes" id="UP001142055">
    <property type="component" value="Chromosome 4"/>
</dbReference>
<dbReference type="AlphaFoldDB" id="A0A9Q0LYE6"/>
<dbReference type="SUPFAM" id="SSF50729">
    <property type="entry name" value="PH domain-like"/>
    <property type="match status" value="1"/>
</dbReference>
<dbReference type="EMBL" id="JAPWDV010000004">
    <property type="protein sequence ID" value="KAJ6215527.1"/>
    <property type="molecule type" value="Genomic_DNA"/>
</dbReference>